<organism evidence="3">
    <name type="scientific">Anthurium amnicola</name>
    <dbReference type="NCBI Taxonomy" id="1678845"/>
    <lineage>
        <taxon>Eukaryota</taxon>
        <taxon>Viridiplantae</taxon>
        <taxon>Streptophyta</taxon>
        <taxon>Embryophyta</taxon>
        <taxon>Tracheophyta</taxon>
        <taxon>Spermatophyta</taxon>
        <taxon>Magnoliopsida</taxon>
        <taxon>Liliopsida</taxon>
        <taxon>Araceae</taxon>
        <taxon>Pothoideae</taxon>
        <taxon>Potheae</taxon>
        <taxon>Anthurium</taxon>
    </lineage>
</organism>
<protein>
    <submittedName>
        <fullName evidence="3">UPF0658 Golgi apparatus membrane protein C23H3.04</fullName>
    </submittedName>
</protein>
<dbReference type="PANTHER" id="PTHR34391">
    <property type="entry name" value="UPF0658 GOLGI APPARATUS MEMBRANE PROTEIN C1952.10C-RELATED"/>
    <property type="match status" value="1"/>
</dbReference>
<gene>
    <name evidence="3" type="primary">SPAC23H3.04_5</name>
    <name evidence="2" type="synonym">SPAC23H3.04_14</name>
    <name evidence="2" type="ORF">g.18678</name>
    <name evidence="3" type="ORF">g.18679</name>
</gene>
<feature type="transmembrane region" description="Helical" evidence="1">
    <location>
        <begin position="226"/>
        <end position="247"/>
    </location>
</feature>
<feature type="transmembrane region" description="Helical" evidence="1">
    <location>
        <begin position="103"/>
        <end position="122"/>
    </location>
</feature>
<dbReference type="PANTHER" id="PTHR34391:SF1">
    <property type="entry name" value="UPF0658 GOLGI APPARATUS MEMBRANE PROTEIN C1952.10C-RELATED"/>
    <property type="match status" value="1"/>
</dbReference>
<feature type="transmembrane region" description="Helical" evidence="1">
    <location>
        <begin position="12"/>
        <end position="38"/>
    </location>
</feature>
<dbReference type="EMBL" id="GDJX01017912">
    <property type="protein sequence ID" value="JAT50024.1"/>
    <property type="molecule type" value="Transcribed_RNA"/>
</dbReference>
<feature type="transmembrane region" description="Helical" evidence="1">
    <location>
        <begin position="73"/>
        <end position="91"/>
    </location>
</feature>
<feature type="transmembrane region" description="Helical" evidence="1">
    <location>
        <begin position="254"/>
        <end position="272"/>
    </location>
</feature>
<dbReference type="AlphaFoldDB" id="A0A1D1Y5V0"/>
<reference evidence="3" key="1">
    <citation type="submission" date="2015-07" db="EMBL/GenBank/DDBJ databases">
        <title>Transcriptome Assembly of Anthurium amnicola.</title>
        <authorList>
            <person name="Suzuki J."/>
        </authorList>
    </citation>
    <scope>NUCLEOTIDE SEQUENCE</scope>
</reference>
<keyword evidence="1" id="KW-1133">Transmembrane helix</keyword>
<proteinExistence type="predicted"/>
<feature type="transmembrane region" description="Helical" evidence="1">
    <location>
        <begin position="142"/>
        <end position="163"/>
    </location>
</feature>
<accession>A0A1D1Y5V0</accession>
<sequence length="360" mass="40893">MLQTLTQKLSGLSYYAKLALALSAYQAVFIGCLEAFVFSKHVEIVSILTPNANATQYADESESGEEYANARSISVYHVLFIVAQFFQLGIYIDAIHNQNTIQIIALMLFEFGILIYSVIQVYQSVQILKTIAEQINILPYEITIIVLIFILANVFAYLAYKLYQEFGWSIYKKIGADMAMRDRYKMYQIFIMLLKFDLFFFVGLSVQILVLVIFIAKGQADQSQQIAEHIIMSSVISTSMLMAAFLGVKKENKLLMYLFMVGCVGTEVYFMIKLVDISTHPQKYLGTRIFATFFVCICILLGVVTLVISALCLRNFDKGLKYHLSRDCNNETEAEDQFPPGNNGFNLESVRGTIKRWSID</sequence>
<feature type="transmembrane region" description="Helical" evidence="1">
    <location>
        <begin position="189"/>
        <end position="214"/>
    </location>
</feature>
<keyword evidence="1" id="KW-0812">Transmembrane</keyword>
<keyword evidence="1" id="KW-0472">Membrane</keyword>
<feature type="transmembrane region" description="Helical" evidence="1">
    <location>
        <begin position="292"/>
        <end position="313"/>
    </location>
</feature>
<dbReference type="GO" id="GO:0005794">
    <property type="term" value="C:Golgi apparatus"/>
    <property type="evidence" value="ECO:0007669"/>
    <property type="project" value="TreeGrafter"/>
</dbReference>
<evidence type="ECO:0000256" key="1">
    <source>
        <dbReference type="SAM" id="Phobius"/>
    </source>
</evidence>
<dbReference type="InterPro" id="IPR040410">
    <property type="entry name" value="UPF0658_Golgi"/>
</dbReference>
<evidence type="ECO:0000313" key="3">
    <source>
        <dbReference type="EMBL" id="JAT50024.1"/>
    </source>
</evidence>
<evidence type="ECO:0000313" key="2">
    <source>
        <dbReference type="EMBL" id="JAT40659.1"/>
    </source>
</evidence>
<dbReference type="EMBL" id="GDJX01027277">
    <property type="protein sequence ID" value="JAT40659.1"/>
    <property type="molecule type" value="Transcribed_RNA"/>
</dbReference>
<name>A0A1D1Y5V0_9ARAE</name>